<dbReference type="Gene3D" id="3.30.70.270">
    <property type="match status" value="1"/>
</dbReference>
<dbReference type="RefSeq" id="WP_012382130.1">
    <property type="nucleotide sequence ID" value="NC_010572.1"/>
</dbReference>
<dbReference type="InterPro" id="IPR043128">
    <property type="entry name" value="Rev_trsase/Diguanyl_cyclase"/>
</dbReference>
<dbReference type="SUPFAM" id="SSF56672">
    <property type="entry name" value="DNA/RNA polymerases"/>
    <property type="match status" value="1"/>
</dbReference>
<evidence type="ECO:0000313" key="6">
    <source>
        <dbReference type="Proteomes" id="UP000001685"/>
    </source>
</evidence>
<dbReference type="GO" id="GO:0003887">
    <property type="term" value="F:DNA-directed DNA polymerase activity"/>
    <property type="evidence" value="ECO:0007669"/>
    <property type="project" value="InterPro"/>
</dbReference>
<dbReference type="SUPFAM" id="SSF100879">
    <property type="entry name" value="Lesion bypass DNA polymerase (Y-family), little finger domain"/>
    <property type="match status" value="1"/>
</dbReference>
<gene>
    <name evidence="5" type="ordered locus">SGR_6692</name>
</gene>
<evidence type="ECO:0000256" key="3">
    <source>
        <dbReference type="ARBA" id="ARBA00025589"/>
    </source>
</evidence>
<evidence type="ECO:0000259" key="4">
    <source>
        <dbReference type="PROSITE" id="PS50173"/>
    </source>
</evidence>
<dbReference type="PANTHER" id="PTHR35369:SF2">
    <property type="entry name" value="BLR3025 PROTEIN"/>
    <property type="match status" value="1"/>
</dbReference>
<reference evidence="6" key="1">
    <citation type="journal article" date="2008" name="J. Bacteriol.">
        <title>Genome sequence of the streptomycin-producing microorganism Streptomyces griseus IFO 13350.</title>
        <authorList>
            <person name="Ohnishi Y."/>
            <person name="Ishikawa J."/>
            <person name="Hara H."/>
            <person name="Suzuki H."/>
            <person name="Ikenoya M."/>
            <person name="Ikeda H."/>
            <person name="Yamashita A."/>
            <person name="Hattori M."/>
            <person name="Horinouchi S."/>
        </authorList>
    </citation>
    <scope>NUCLEOTIDE SEQUENCE [LARGE SCALE GENOMIC DNA]</scope>
    <source>
        <strain evidence="6">JCM 4626 / NBRC 13350</strain>
    </source>
</reference>
<dbReference type="InterPro" id="IPR050356">
    <property type="entry name" value="SulA_CellDiv_inhibitor"/>
</dbReference>
<dbReference type="GO" id="GO:0003684">
    <property type="term" value="F:damaged DNA binding"/>
    <property type="evidence" value="ECO:0007669"/>
    <property type="project" value="InterPro"/>
</dbReference>
<comment type="function">
    <text evidence="3">Poorly processive, error-prone DNA polymerase involved in untargeted mutagenesis. Copies undamaged DNA at stalled replication forks, which arise in vivo from mismatched or misaligned primer ends. These misaligned primers can be extended by PolIV. Exhibits no 3'-5' exonuclease (proofreading) activity. May be involved in translesional synthesis, in conjunction with the beta clamp from PolIII.</text>
</comment>
<dbReference type="Pfam" id="PF11799">
    <property type="entry name" value="IMS_C"/>
    <property type="match status" value="1"/>
</dbReference>
<evidence type="ECO:0000256" key="1">
    <source>
        <dbReference type="ARBA" id="ARBA00010945"/>
    </source>
</evidence>
<dbReference type="PROSITE" id="PS50173">
    <property type="entry name" value="UMUC"/>
    <property type="match status" value="1"/>
</dbReference>
<dbReference type="InterPro" id="IPR001126">
    <property type="entry name" value="UmuC"/>
</dbReference>
<comment type="similarity">
    <text evidence="1">Belongs to the DNA polymerase type-Y family.</text>
</comment>
<proteinExistence type="inferred from homology"/>
<evidence type="ECO:0000256" key="2">
    <source>
        <dbReference type="ARBA" id="ARBA00022763"/>
    </source>
</evidence>
<dbReference type="InterPro" id="IPR017961">
    <property type="entry name" value="DNA_pol_Y-fam_little_finger"/>
</dbReference>
<dbReference type="InterPro" id="IPR036775">
    <property type="entry name" value="DNA_pol_Y-fam_lit_finger_sf"/>
</dbReference>
<organism evidence="5 6">
    <name type="scientific">Streptomyces griseus subsp. griseus (strain JCM 4626 / CBS 651.72 / NBRC 13350 / KCC S-0626 / ISP 5235)</name>
    <dbReference type="NCBI Taxonomy" id="455632"/>
    <lineage>
        <taxon>Bacteria</taxon>
        <taxon>Bacillati</taxon>
        <taxon>Actinomycetota</taxon>
        <taxon>Actinomycetes</taxon>
        <taxon>Kitasatosporales</taxon>
        <taxon>Streptomycetaceae</taxon>
        <taxon>Streptomyces</taxon>
    </lineage>
</organism>
<dbReference type="PANTHER" id="PTHR35369">
    <property type="entry name" value="BLR3025 PROTEIN-RELATED"/>
    <property type="match status" value="1"/>
</dbReference>
<dbReference type="Gene3D" id="3.30.1490.100">
    <property type="entry name" value="DNA polymerase, Y-family, little finger domain"/>
    <property type="match status" value="1"/>
</dbReference>
<dbReference type="InterPro" id="IPR053848">
    <property type="entry name" value="IMS_HHH_1"/>
</dbReference>
<sequence>MSAVTTRARSVLRVQLHGLGPAGQERYEQALALLRDLTPLVQALPPDAADLDVTGALRFFDRDTGGLAAMAALRLAAHLGLRATIGAGPNRMLAAMAADASAPGQVTVVAPDPGAVAAFLRPKPLDALHGVGPATARTLGEYGLHRVGDLLDVPLLTLQRILGRATALTLSQRARGLDPRPVTSDAAPRSTGFSHEFGHDELDPAAHRRALLDLCERLGLRLRTTGQVAVRLALNISYADGATTQRSRTLEEYTAHTPALSTAAYDLYSRFGLQRARVRTITVRAELTDARYAVQQLLLDPADGKRRRIEQAADRARTRFGDQAIRPGTLARPRR</sequence>
<dbReference type="InterPro" id="IPR043502">
    <property type="entry name" value="DNA/RNA_pol_sf"/>
</dbReference>
<dbReference type="eggNOG" id="COG0389">
    <property type="taxonomic scope" value="Bacteria"/>
</dbReference>
<feature type="domain" description="UmuC" evidence="4">
    <location>
        <begin position="28"/>
        <end position="132"/>
    </location>
</feature>
<dbReference type="PATRIC" id="fig|455632.4.peg.6869"/>
<dbReference type="GO" id="GO:0006281">
    <property type="term" value="P:DNA repair"/>
    <property type="evidence" value="ECO:0007669"/>
    <property type="project" value="InterPro"/>
</dbReference>
<dbReference type="KEGG" id="sgr:SGR_6692"/>
<protein>
    <recommendedName>
        <fullName evidence="4">UmuC domain-containing protein</fullName>
    </recommendedName>
</protein>
<dbReference type="HOGENOM" id="CLU_012348_1_0_11"/>
<accession>B1VMP6</accession>
<dbReference type="EMBL" id="AP009493">
    <property type="protein sequence ID" value="BAG23521.1"/>
    <property type="molecule type" value="Genomic_DNA"/>
</dbReference>
<dbReference type="AlphaFoldDB" id="B1VMP6"/>
<dbReference type="Proteomes" id="UP000001685">
    <property type="component" value="Chromosome"/>
</dbReference>
<dbReference type="Pfam" id="PF21999">
    <property type="entry name" value="IMS_HHH_1"/>
    <property type="match status" value="1"/>
</dbReference>
<evidence type="ECO:0000313" key="5">
    <source>
        <dbReference type="EMBL" id="BAG23521.1"/>
    </source>
</evidence>
<dbReference type="Gene3D" id="1.10.150.20">
    <property type="entry name" value="5' to 3' exonuclease, C-terminal subdomain"/>
    <property type="match status" value="1"/>
</dbReference>
<keyword evidence="2" id="KW-0227">DNA damage</keyword>
<name>B1VMP6_STRGG</name>